<evidence type="ECO:0008006" key="3">
    <source>
        <dbReference type="Google" id="ProtNLM"/>
    </source>
</evidence>
<evidence type="ECO:0000313" key="2">
    <source>
        <dbReference type="Proteomes" id="UP001589834"/>
    </source>
</evidence>
<protein>
    <recommendedName>
        <fullName evidence="3">Hemerythrin-like domain-containing protein</fullName>
    </recommendedName>
</protein>
<name>A0ABV6PTW4_9BURK</name>
<sequence length="149" mass="16756">MNASLPNLFEREHQRIDALLHAHLLDVVGGDFKGARRRLARWRQALNGHIEIEQTRLLPHVPAGARWDARVYQLEHDRIALLADEYAARVQAAAACAPQGRQARRQAVLDLLDAAHSLRHLLEHHHQREEMALAHELPAVLQAAAWAAG</sequence>
<dbReference type="RefSeq" id="WP_377482546.1">
    <property type="nucleotide sequence ID" value="NZ_JBHLTN010000018.1"/>
</dbReference>
<dbReference type="EMBL" id="JBHLTN010000018">
    <property type="protein sequence ID" value="MFC0592812.1"/>
    <property type="molecule type" value="Genomic_DNA"/>
</dbReference>
<gene>
    <name evidence="1" type="ORF">ACFFGG_09605</name>
</gene>
<accession>A0ABV6PTW4</accession>
<evidence type="ECO:0000313" key="1">
    <source>
        <dbReference type="EMBL" id="MFC0592812.1"/>
    </source>
</evidence>
<proteinExistence type="predicted"/>
<dbReference type="Proteomes" id="UP001589834">
    <property type="component" value="Unassembled WGS sequence"/>
</dbReference>
<organism evidence="1 2">
    <name type="scientific">Ottowia pentelensis</name>
    <dbReference type="NCBI Taxonomy" id="511108"/>
    <lineage>
        <taxon>Bacteria</taxon>
        <taxon>Pseudomonadati</taxon>
        <taxon>Pseudomonadota</taxon>
        <taxon>Betaproteobacteria</taxon>
        <taxon>Burkholderiales</taxon>
        <taxon>Comamonadaceae</taxon>
        <taxon>Ottowia</taxon>
    </lineage>
</organism>
<reference evidence="1 2" key="1">
    <citation type="submission" date="2024-09" db="EMBL/GenBank/DDBJ databases">
        <authorList>
            <person name="Sun Q."/>
            <person name="Mori K."/>
        </authorList>
    </citation>
    <scope>NUCLEOTIDE SEQUENCE [LARGE SCALE GENOMIC DNA]</scope>
    <source>
        <strain evidence="1 2">NCAIM B.02336</strain>
    </source>
</reference>
<dbReference type="Gene3D" id="1.20.120.520">
    <property type="entry name" value="nmb1532 protein domain like"/>
    <property type="match status" value="1"/>
</dbReference>
<keyword evidence="2" id="KW-1185">Reference proteome</keyword>
<comment type="caution">
    <text evidence="1">The sequence shown here is derived from an EMBL/GenBank/DDBJ whole genome shotgun (WGS) entry which is preliminary data.</text>
</comment>